<dbReference type="PROSITE" id="PS00699">
    <property type="entry name" value="NITROGENASE_1_1"/>
    <property type="match status" value="1"/>
</dbReference>
<accession>A0A562J2D1</accession>
<dbReference type="InterPro" id="IPR005975">
    <property type="entry name" value="Nase_Mo-Fe_CF"/>
</dbReference>
<dbReference type="GO" id="GO:0016163">
    <property type="term" value="F:nitrogenase activity"/>
    <property type="evidence" value="ECO:0007669"/>
    <property type="project" value="InterPro"/>
</dbReference>
<dbReference type="InterPro" id="IPR000510">
    <property type="entry name" value="Nase/OxRdtase_comp1"/>
</dbReference>
<evidence type="ECO:0000313" key="8">
    <source>
        <dbReference type="EMBL" id="TWH77441.1"/>
    </source>
</evidence>
<evidence type="ECO:0000256" key="5">
    <source>
        <dbReference type="ARBA" id="ARBA00023231"/>
    </source>
</evidence>
<dbReference type="GO" id="GO:0065003">
    <property type="term" value="P:protein-containing complex assembly"/>
    <property type="evidence" value="ECO:0007669"/>
    <property type="project" value="InterPro"/>
</dbReference>
<evidence type="ECO:0000259" key="7">
    <source>
        <dbReference type="Pfam" id="PF00148"/>
    </source>
</evidence>
<protein>
    <recommendedName>
        <fullName evidence="4">Nitrogenase iron-molybdenum cofactor biosynthesis protein NifN</fullName>
    </recommendedName>
</protein>
<keyword evidence="5 6" id="KW-0535">Nitrogen fixation</keyword>
<gene>
    <name evidence="8" type="ORF">LX59_00358</name>
</gene>
<sequence>MAEILVRKKALAVNPLKASQTMGAVLAMLGMKRCMPLMHGSQGCTAFAKVFFVRHFREPIPLQTTAMDQVTSVMGADENIIEALKVISEKQHPALIGLVSTGLSETQGCHMSRAIGDFRKRYPEYADVAVVPVNAPDFSGSFESGFSSAVKAIIETLVPEDRTKVGQKSHQVNVICSASLTPGDLEFISDSIESFGLQPLLIPDLSDSLDGHLEDARLQPLTNGGLGITELATAGQSIATLVIGQSMAPAAEALAARTGVPEQRFGLLLGIDAVDEWIMALAKISGNPVPARWQRQRRQLQDAMLDTHFMLSDARIAIAGDSDILLGFDAFLRTMGSRTVVAVVPARAPALVDSPLTSIQVGDLEDLEQSARIEQPQLILGNSHALAVGERLQVPVLRVGFPQYDYLGGFRRCWNGYQGSYQALFDMGNLLVEHHAEIKPYRSIYAQKLDNE</sequence>
<dbReference type="NCBIfam" id="TIGR01285">
    <property type="entry name" value="nifN"/>
    <property type="match status" value="1"/>
</dbReference>
<dbReference type="InterPro" id="IPR000318">
    <property type="entry name" value="Nase_comp1_CS"/>
</dbReference>
<comment type="caution">
    <text evidence="8">The sequence shown here is derived from an EMBL/GenBank/DDBJ whole genome shotgun (WGS) entry which is preliminary data.</text>
</comment>
<comment type="similarity">
    <text evidence="3 6">Belongs to the NifD/NifK/NifE/NifN family.</text>
</comment>
<evidence type="ECO:0000313" key="9">
    <source>
        <dbReference type="Proteomes" id="UP000319627"/>
    </source>
</evidence>
<dbReference type="PANTHER" id="PTHR33712:SF7">
    <property type="entry name" value="LIGHT-INDEPENDENT PROTOCHLOROPHYLLIDE REDUCTASE SUBUNIT B"/>
    <property type="match status" value="1"/>
</dbReference>
<dbReference type="UniPathway" id="UPA00782"/>
<dbReference type="Gene3D" id="6.10.250.1090">
    <property type="match status" value="1"/>
</dbReference>
<evidence type="ECO:0000256" key="6">
    <source>
        <dbReference type="RuleBase" id="RU004021"/>
    </source>
</evidence>
<dbReference type="RefSeq" id="WP_144570106.1">
    <property type="nucleotide sequence ID" value="NZ_VLKG01000001.1"/>
</dbReference>
<dbReference type="Proteomes" id="UP000319627">
    <property type="component" value="Unassembled WGS sequence"/>
</dbReference>
<evidence type="ECO:0000256" key="1">
    <source>
        <dbReference type="ARBA" id="ARBA00003171"/>
    </source>
</evidence>
<evidence type="ECO:0000256" key="4">
    <source>
        <dbReference type="ARBA" id="ARBA00013282"/>
    </source>
</evidence>
<comment type="pathway">
    <text evidence="2">Cofactor biosynthesis; Fe-Mo cofactor biosynthesis.</text>
</comment>
<comment type="function">
    <text evidence="1">This protein may play a role in the biosynthesis of the prosthetic group of nitrogenase (FeMo cofactor).</text>
</comment>
<dbReference type="OrthoDB" id="9800746at2"/>
<dbReference type="Gene3D" id="3.40.50.1980">
    <property type="entry name" value="Nitrogenase molybdenum iron protein domain"/>
    <property type="match status" value="3"/>
</dbReference>
<dbReference type="Pfam" id="PF00148">
    <property type="entry name" value="Oxidored_nitro"/>
    <property type="match status" value="1"/>
</dbReference>
<dbReference type="AlphaFoldDB" id="A0A562J2D1"/>
<dbReference type="SUPFAM" id="SSF53807">
    <property type="entry name" value="Helical backbone' metal receptor"/>
    <property type="match status" value="1"/>
</dbReference>
<keyword evidence="9" id="KW-1185">Reference proteome</keyword>
<reference evidence="8 9" key="1">
    <citation type="submission" date="2019-07" db="EMBL/GenBank/DDBJ databases">
        <title>Genomic Encyclopedia of Type Strains, Phase I: the one thousand microbial genomes (KMG-I) project.</title>
        <authorList>
            <person name="Kyrpides N."/>
        </authorList>
    </citation>
    <scope>NUCLEOTIDE SEQUENCE [LARGE SCALE GENOMIC DNA]</scope>
    <source>
        <strain evidence="8 9">DSM 375</strain>
    </source>
</reference>
<dbReference type="EMBL" id="VLKG01000001">
    <property type="protein sequence ID" value="TWH77441.1"/>
    <property type="molecule type" value="Genomic_DNA"/>
</dbReference>
<evidence type="ECO:0000256" key="3">
    <source>
        <dbReference type="ARBA" id="ARBA00011002"/>
    </source>
</evidence>
<dbReference type="PANTHER" id="PTHR33712">
    <property type="entry name" value="LIGHT-INDEPENDENT PROTOCHLOROPHYLLIDE REDUCTASE SUBUNIT B"/>
    <property type="match status" value="1"/>
</dbReference>
<organism evidence="8 9">
    <name type="scientific">Azomonas agilis</name>
    <dbReference type="NCBI Taxonomy" id="116849"/>
    <lineage>
        <taxon>Bacteria</taxon>
        <taxon>Pseudomonadati</taxon>
        <taxon>Pseudomonadota</taxon>
        <taxon>Gammaproteobacteria</taxon>
        <taxon>Pseudomonadales</taxon>
        <taxon>Pseudomonadaceae</taxon>
        <taxon>Azomonas</taxon>
    </lineage>
</organism>
<dbReference type="InterPro" id="IPR050152">
    <property type="entry name" value="ChlB/BchB/BchZ"/>
</dbReference>
<evidence type="ECO:0000256" key="2">
    <source>
        <dbReference type="ARBA" id="ARBA00005155"/>
    </source>
</evidence>
<proteinExistence type="inferred from homology"/>
<name>A0A562J2D1_9GAMM</name>
<feature type="domain" description="Nitrogenase/oxidoreductase component 1" evidence="7">
    <location>
        <begin position="19"/>
        <end position="431"/>
    </location>
</feature>